<dbReference type="AlphaFoldDB" id="A0A176TE26"/>
<dbReference type="PROSITE" id="PS51257">
    <property type="entry name" value="PROKAR_LIPOPROTEIN"/>
    <property type="match status" value="1"/>
</dbReference>
<dbReference type="GO" id="GO:0005975">
    <property type="term" value="P:carbohydrate metabolic process"/>
    <property type="evidence" value="ECO:0007669"/>
    <property type="project" value="InterPro"/>
</dbReference>
<dbReference type="EMBL" id="LVWE01000005">
    <property type="protein sequence ID" value="OAD46177.1"/>
    <property type="molecule type" value="Genomic_DNA"/>
</dbReference>
<sequence>MKKLKNIYIILFSLMTVLYGCQENEHEFGEIVSPTDIVITAEVIGVDADNPYGDGSGSVNLTATAADASSYVYYFDGVAQASPSGILTKRFSKVGVNVYTVVVKANGTGGTSSTKTIDVEVYSSFSDVDAENFLSGANVGDSKKWYWQADVALHAGMGPATDDYGNGEFAYEAWWNGIKAWDDEKSCMYDNEFVFTRTATGLTFEQTAGPAFVPETYAGVLGVNGDQCHDETVVTTMFGTKNVSFGPSTSKAGTEGSYNNVPYRGTEFEISDGGFMGWYVGASTYDIISITNDEMIVRIIENSNSGSGAAWYHRFTSTKPIEGAVAPDYTYNNLVWEDDFNTDGAPDAANWTYDLGAGSWGNGELQTYTNTTENAKVEGGSLIITAKADGNGGYTSARLKSQGLYKFKYGRVEVKAKLPATAGTWPAIWMLGSNFPTVGWPQCGEIDIMEQTGADKNTSLGTLHWLDSASGTNASYGETTSVSNASSEFHLYTLEWSEEAVKIYVDDVPFYELTNNADLPFNADFFLILNVAMGGSLGGNVDATFTEDTMEIDYVKVYQ</sequence>
<reference evidence="3 4" key="1">
    <citation type="submission" date="2016-02" db="EMBL/GenBank/DDBJ databases">
        <title>Draft genome sequence of Polaribacter atrinae KACC17473.</title>
        <authorList>
            <person name="Shin S.-K."/>
            <person name="Yi H."/>
        </authorList>
    </citation>
    <scope>NUCLEOTIDE SEQUENCE [LARGE SCALE GENOMIC DNA]</scope>
    <source>
        <strain evidence="3 4">KACC 17473</strain>
    </source>
</reference>
<dbReference type="InterPro" id="IPR013320">
    <property type="entry name" value="ConA-like_dom_sf"/>
</dbReference>
<dbReference type="PROSITE" id="PS51762">
    <property type="entry name" value="GH16_2"/>
    <property type="match status" value="1"/>
</dbReference>
<dbReference type="RefSeq" id="WP_068448503.1">
    <property type="nucleotide sequence ID" value="NZ_CP150660.1"/>
</dbReference>
<dbReference type="Pfam" id="PF00722">
    <property type="entry name" value="Glyco_hydro_16"/>
    <property type="match status" value="1"/>
</dbReference>
<comment type="similarity">
    <text evidence="1">Belongs to the glycosyl hydrolase 16 family.</text>
</comment>
<dbReference type="SUPFAM" id="SSF49899">
    <property type="entry name" value="Concanavalin A-like lectins/glucanases"/>
    <property type="match status" value="1"/>
</dbReference>
<gene>
    <name evidence="3" type="ORF">LPB303_03705</name>
</gene>
<keyword evidence="4" id="KW-1185">Reference proteome</keyword>
<dbReference type="InterPro" id="IPR050546">
    <property type="entry name" value="Glycosyl_Hydrlase_16"/>
</dbReference>
<accession>A0A176TE26</accession>
<evidence type="ECO:0000256" key="1">
    <source>
        <dbReference type="ARBA" id="ARBA00006865"/>
    </source>
</evidence>
<proteinExistence type="inferred from homology"/>
<comment type="caution">
    <text evidence="3">The sequence shown here is derived from an EMBL/GenBank/DDBJ whole genome shotgun (WGS) entry which is preliminary data.</text>
</comment>
<dbReference type="Gene3D" id="2.60.120.200">
    <property type="match status" value="1"/>
</dbReference>
<dbReference type="InterPro" id="IPR000757">
    <property type="entry name" value="Beta-glucanase-like"/>
</dbReference>
<dbReference type="GO" id="GO:0004553">
    <property type="term" value="F:hydrolase activity, hydrolyzing O-glycosyl compounds"/>
    <property type="evidence" value="ECO:0007669"/>
    <property type="project" value="InterPro"/>
</dbReference>
<dbReference type="Proteomes" id="UP000076923">
    <property type="component" value="Unassembled WGS sequence"/>
</dbReference>
<protein>
    <submittedName>
        <fullName evidence="3">Glucan endo-1,3-beta-D-glucosidase</fullName>
    </submittedName>
</protein>
<name>A0A176TE26_9FLAO</name>
<dbReference type="CDD" id="cd08023">
    <property type="entry name" value="GH16_laminarinase_like"/>
    <property type="match status" value="1"/>
</dbReference>
<dbReference type="PANTHER" id="PTHR10963:SF55">
    <property type="entry name" value="GLYCOSIDE HYDROLASE FAMILY 16 PROTEIN"/>
    <property type="match status" value="1"/>
</dbReference>
<dbReference type="PANTHER" id="PTHR10963">
    <property type="entry name" value="GLYCOSYL HYDROLASE-RELATED"/>
    <property type="match status" value="1"/>
</dbReference>
<dbReference type="OrthoDB" id="9809583at2"/>
<evidence type="ECO:0000259" key="2">
    <source>
        <dbReference type="PROSITE" id="PS51762"/>
    </source>
</evidence>
<evidence type="ECO:0000313" key="3">
    <source>
        <dbReference type="EMBL" id="OAD46177.1"/>
    </source>
</evidence>
<feature type="domain" description="GH16" evidence="2">
    <location>
        <begin position="329"/>
        <end position="559"/>
    </location>
</feature>
<dbReference type="STRING" id="1333662.LPB303_03705"/>
<evidence type="ECO:0000313" key="4">
    <source>
        <dbReference type="Proteomes" id="UP000076923"/>
    </source>
</evidence>
<organism evidence="3 4">
    <name type="scientific">Polaribacter atrinae</name>
    <dbReference type="NCBI Taxonomy" id="1333662"/>
    <lineage>
        <taxon>Bacteria</taxon>
        <taxon>Pseudomonadati</taxon>
        <taxon>Bacteroidota</taxon>
        <taxon>Flavobacteriia</taxon>
        <taxon>Flavobacteriales</taxon>
        <taxon>Flavobacteriaceae</taxon>
    </lineage>
</organism>